<accession>A0A4Y2EWS3</accession>
<name>A0A4Y2EWS3_ARAVE</name>
<keyword evidence="2" id="KW-1185">Reference proteome</keyword>
<gene>
    <name evidence="1" type="ORF">AVEN_136034_1</name>
</gene>
<dbReference type="AlphaFoldDB" id="A0A4Y2EWS3"/>
<dbReference type="Proteomes" id="UP000499080">
    <property type="component" value="Unassembled WGS sequence"/>
</dbReference>
<proteinExistence type="predicted"/>
<sequence length="85" mass="9473">MQCIALSLRAVRSLHQNLPIDLGLDAVCSEKTPKQNQKISITHMALSSPYAQETIHPMQVKYVVSAKSLLIGVDDSTTYTERPKY</sequence>
<evidence type="ECO:0000313" key="1">
    <source>
        <dbReference type="EMBL" id="GBM32456.1"/>
    </source>
</evidence>
<organism evidence="1 2">
    <name type="scientific">Araneus ventricosus</name>
    <name type="common">Orbweaver spider</name>
    <name type="synonym">Epeira ventricosa</name>
    <dbReference type="NCBI Taxonomy" id="182803"/>
    <lineage>
        <taxon>Eukaryota</taxon>
        <taxon>Metazoa</taxon>
        <taxon>Ecdysozoa</taxon>
        <taxon>Arthropoda</taxon>
        <taxon>Chelicerata</taxon>
        <taxon>Arachnida</taxon>
        <taxon>Araneae</taxon>
        <taxon>Araneomorphae</taxon>
        <taxon>Entelegynae</taxon>
        <taxon>Araneoidea</taxon>
        <taxon>Araneidae</taxon>
        <taxon>Araneus</taxon>
    </lineage>
</organism>
<reference evidence="1 2" key="1">
    <citation type="journal article" date="2019" name="Sci. Rep.">
        <title>Orb-weaving spider Araneus ventricosus genome elucidates the spidroin gene catalogue.</title>
        <authorList>
            <person name="Kono N."/>
            <person name="Nakamura H."/>
            <person name="Ohtoshi R."/>
            <person name="Moran D.A.P."/>
            <person name="Shinohara A."/>
            <person name="Yoshida Y."/>
            <person name="Fujiwara M."/>
            <person name="Mori M."/>
            <person name="Tomita M."/>
            <person name="Arakawa K."/>
        </authorList>
    </citation>
    <scope>NUCLEOTIDE SEQUENCE [LARGE SCALE GENOMIC DNA]</scope>
</reference>
<evidence type="ECO:0000313" key="2">
    <source>
        <dbReference type="Proteomes" id="UP000499080"/>
    </source>
</evidence>
<dbReference type="EMBL" id="BGPR01000708">
    <property type="protein sequence ID" value="GBM32456.1"/>
    <property type="molecule type" value="Genomic_DNA"/>
</dbReference>
<protein>
    <submittedName>
        <fullName evidence="1">Uncharacterized protein</fullName>
    </submittedName>
</protein>
<comment type="caution">
    <text evidence="1">The sequence shown here is derived from an EMBL/GenBank/DDBJ whole genome shotgun (WGS) entry which is preliminary data.</text>
</comment>